<evidence type="ECO:0000313" key="2">
    <source>
        <dbReference type="EMBL" id="PRQ70201.1"/>
    </source>
</evidence>
<evidence type="ECO:0000256" key="1">
    <source>
        <dbReference type="SAM" id="MobiDB-lite"/>
    </source>
</evidence>
<reference evidence="2 3" key="1">
    <citation type="journal article" date="2018" name="Elife">
        <title>Functional genomics of lipid metabolism in the oleaginous yeast Rhodosporidium toruloides.</title>
        <authorList>
            <person name="Coradetti S.T."/>
            <person name="Pinel D."/>
            <person name="Geiselman G."/>
            <person name="Ito M."/>
            <person name="Mondo S."/>
            <person name="Reilly M.C."/>
            <person name="Cheng Y.F."/>
            <person name="Bauer S."/>
            <person name="Grigoriev I."/>
            <person name="Gladden J.M."/>
            <person name="Simmons B.A."/>
            <person name="Brem R."/>
            <person name="Arkin A.P."/>
            <person name="Skerker J.M."/>
        </authorList>
    </citation>
    <scope>NUCLEOTIDE SEQUENCE [LARGE SCALE GENOMIC DNA]</scope>
    <source>
        <strain evidence="2 3">NBRC 0880</strain>
    </source>
</reference>
<feature type="compositionally biased region" description="Polar residues" evidence="1">
    <location>
        <begin position="86"/>
        <end position="101"/>
    </location>
</feature>
<evidence type="ECO:0000313" key="3">
    <source>
        <dbReference type="Proteomes" id="UP000239560"/>
    </source>
</evidence>
<dbReference type="EMBL" id="LCTV02000016">
    <property type="protein sequence ID" value="PRQ70201.1"/>
    <property type="molecule type" value="Genomic_DNA"/>
</dbReference>
<dbReference type="Proteomes" id="UP000239560">
    <property type="component" value="Unassembled WGS sequence"/>
</dbReference>
<dbReference type="AlphaFoldDB" id="A0A2S9ZWR6"/>
<organism evidence="2 3">
    <name type="scientific">Rhodotorula toruloides</name>
    <name type="common">Yeast</name>
    <name type="synonym">Rhodosporidium toruloides</name>
    <dbReference type="NCBI Taxonomy" id="5286"/>
    <lineage>
        <taxon>Eukaryota</taxon>
        <taxon>Fungi</taxon>
        <taxon>Dikarya</taxon>
        <taxon>Basidiomycota</taxon>
        <taxon>Pucciniomycotina</taxon>
        <taxon>Microbotryomycetes</taxon>
        <taxon>Sporidiobolales</taxon>
        <taxon>Sporidiobolaceae</taxon>
        <taxon>Rhodotorula</taxon>
    </lineage>
</organism>
<accession>A0A2S9ZWR6</accession>
<feature type="region of interest" description="Disordered" evidence="1">
    <location>
        <begin position="60"/>
        <end position="179"/>
    </location>
</feature>
<sequence>MSLFADPDAVAFPALSPRPHRSHLAVKLVLARPATEHRLVTFHRSRTPRLWTAQLSSQTTRECTRPSTRPTSQPISRCRRRVQPHPTLNSPRTLFAPNSPNGCPAERDSLSRTTCISRPRHRRPSLLSAVSPQPNPACSPTPSQHYFLSTLRPAPPPSPRASTSELPISASVASGARKDASDVPVQVQMDEMEGAAILATEDPLRDGATVKTELERGEGIESSFIDEKVPVGQAVDPHRQTSSRIILTRLAMVDPPHTMVAVPHHRLDLRPCPPLSLPLRPPLLASIRLQRAPRTDFLNRAWRRRRRREG</sequence>
<name>A0A2S9ZWR6_RHOTO</name>
<comment type="caution">
    <text evidence="2">The sequence shown here is derived from an EMBL/GenBank/DDBJ whole genome shotgun (WGS) entry which is preliminary data.</text>
</comment>
<proteinExistence type="predicted"/>
<feature type="compositionally biased region" description="Polar residues" evidence="1">
    <location>
        <begin position="60"/>
        <end position="75"/>
    </location>
</feature>
<protein>
    <submittedName>
        <fullName evidence="2">Uncharacterized protein</fullName>
    </submittedName>
</protein>
<gene>
    <name evidence="2" type="ORF">AAT19DRAFT_11433</name>
</gene>